<dbReference type="Gene3D" id="3.40.50.1000">
    <property type="entry name" value="HAD superfamily/HAD-like"/>
    <property type="match status" value="1"/>
</dbReference>
<dbReference type="RefSeq" id="WP_126108723.1">
    <property type="nucleotide sequence ID" value="NZ_CP034465.1"/>
</dbReference>
<proteinExistence type="predicted"/>
<name>A0A3Q9BJA9_9LACT</name>
<dbReference type="GO" id="GO:0005829">
    <property type="term" value="C:cytosol"/>
    <property type="evidence" value="ECO:0007669"/>
    <property type="project" value="TreeGrafter"/>
</dbReference>
<dbReference type="AlphaFoldDB" id="A0A3Q9BJA9"/>
<dbReference type="InterPro" id="IPR036412">
    <property type="entry name" value="HAD-like_sf"/>
</dbReference>
<reference evidence="2" key="1">
    <citation type="submission" date="2018-12" db="EMBL/GenBank/DDBJ databases">
        <title>Complete genome sequencing of Jeotgalibaca sp. H21T32.</title>
        <authorList>
            <person name="Bae J.-W."/>
            <person name="Lee S.-Y."/>
        </authorList>
    </citation>
    <scope>NUCLEOTIDE SEQUENCE [LARGE SCALE GENOMIC DNA]</scope>
    <source>
        <strain evidence="2">H21T32</strain>
    </source>
</reference>
<dbReference type="NCBIfam" id="TIGR01484">
    <property type="entry name" value="HAD-SF-IIB"/>
    <property type="match status" value="1"/>
</dbReference>
<dbReference type="SUPFAM" id="SSF56784">
    <property type="entry name" value="HAD-like"/>
    <property type="match status" value="1"/>
</dbReference>
<gene>
    <name evidence="1" type="ORF">EJN90_02510</name>
</gene>
<dbReference type="PANTHER" id="PTHR10000:SF25">
    <property type="entry name" value="PHOSPHATASE YKRA-RELATED"/>
    <property type="match status" value="1"/>
</dbReference>
<dbReference type="Proteomes" id="UP000273326">
    <property type="component" value="Chromosome"/>
</dbReference>
<dbReference type="Gene3D" id="3.30.1240.10">
    <property type="match status" value="1"/>
</dbReference>
<dbReference type="PANTHER" id="PTHR10000">
    <property type="entry name" value="PHOSPHOSERINE PHOSPHATASE"/>
    <property type="match status" value="1"/>
</dbReference>
<dbReference type="EMBL" id="CP034465">
    <property type="protein sequence ID" value="AZP03632.1"/>
    <property type="molecule type" value="Genomic_DNA"/>
</dbReference>
<dbReference type="InterPro" id="IPR006379">
    <property type="entry name" value="HAD-SF_hydro_IIB"/>
</dbReference>
<dbReference type="GO" id="GO:0016791">
    <property type="term" value="F:phosphatase activity"/>
    <property type="evidence" value="ECO:0007669"/>
    <property type="project" value="TreeGrafter"/>
</dbReference>
<dbReference type="Pfam" id="PF08282">
    <property type="entry name" value="Hydrolase_3"/>
    <property type="match status" value="1"/>
</dbReference>
<sequence length="257" mass="29117">MKKKYFFFDIDGTLTDRATNQVISSARKALEQLQRNGHEVAIATGRAHYKARKVMEDLSLKNMVCSGGAGIVVDGKLIKNSPLELEKAKEIILQAEELGYGILLALDDSINVYAKNNRFREVVGDRKEPTEYVIDTQLDFTALTEVLKIYLAIPDNEEHLLDKKDLLGNLRFVPDYLMFQHDDKKRGIIDMMNIWEAPIEDVVVFGDDLNDLVMFDPAWMNIAMGNAVEGLKAKADYITDPNIHDGIYKACKKFGWI</sequence>
<evidence type="ECO:0000313" key="1">
    <source>
        <dbReference type="EMBL" id="AZP03632.1"/>
    </source>
</evidence>
<dbReference type="OrthoDB" id="9810101at2"/>
<dbReference type="GO" id="GO:0000287">
    <property type="term" value="F:magnesium ion binding"/>
    <property type="evidence" value="ECO:0007669"/>
    <property type="project" value="TreeGrafter"/>
</dbReference>
<accession>A0A3Q9BJA9</accession>
<dbReference type="KEGG" id="jeh:EJN90_02510"/>
<keyword evidence="2" id="KW-1185">Reference proteome</keyword>
<dbReference type="InterPro" id="IPR023214">
    <property type="entry name" value="HAD_sf"/>
</dbReference>
<organism evidence="1 2">
    <name type="scientific">Jeotgalibaca ciconiae</name>
    <dbReference type="NCBI Taxonomy" id="2496265"/>
    <lineage>
        <taxon>Bacteria</taxon>
        <taxon>Bacillati</taxon>
        <taxon>Bacillota</taxon>
        <taxon>Bacilli</taxon>
        <taxon>Lactobacillales</taxon>
        <taxon>Carnobacteriaceae</taxon>
        <taxon>Jeotgalibaca</taxon>
    </lineage>
</organism>
<evidence type="ECO:0000313" key="2">
    <source>
        <dbReference type="Proteomes" id="UP000273326"/>
    </source>
</evidence>
<protein>
    <submittedName>
        <fullName evidence="1">HAD family phosphatase</fullName>
    </submittedName>
</protein>